<keyword evidence="5 7" id="KW-0472">Membrane</keyword>
<evidence type="ECO:0000256" key="1">
    <source>
        <dbReference type="ARBA" id="ARBA00004651"/>
    </source>
</evidence>
<keyword evidence="4 7" id="KW-1133">Transmembrane helix</keyword>
<accession>A0ABW4T113</accession>
<dbReference type="EMBL" id="JBHUFV010000045">
    <property type="protein sequence ID" value="MFD1935597.1"/>
    <property type="molecule type" value="Genomic_DNA"/>
</dbReference>
<evidence type="ECO:0000256" key="4">
    <source>
        <dbReference type="ARBA" id="ARBA00022989"/>
    </source>
</evidence>
<dbReference type="InterPro" id="IPR020948">
    <property type="entry name" value="P_starv_induced_PsiE-like"/>
</dbReference>
<feature type="transmembrane region" description="Helical" evidence="7">
    <location>
        <begin position="57"/>
        <end position="77"/>
    </location>
</feature>
<sequence length="166" mass="17988">MIHRPANARLLSILVAAEHVILYLVSFVLVAVGVGILVLMCFTIIRGDTSGAEKIIIVLEELLLVLIVLEIFVTVQTHLEGGRLQLEPFIIVGIIAIVRHILSVVVRLSIPVSSAQNREQLIELAVYAGCAFVLVAALALARWSQRRPGPSRDGQGSRSDTSVPPQ</sequence>
<keyword evidence="3 7" id="KW-0812">Transmembrane</keyword>
<feature type="compositionally biased region" description="Polar residues" evidence="6">
    <location>
        <begin position="154"/>
        <end position="166"/>
    </location>
</feature>
<dbReference type="Proteomes" id="UP001597368">
    <property type="component" value="Unassembled WGS sequence"/>
</dbReference>
<feature type="transmembrane region" description="Helical" evidence="7">
    <location>
        <begin position="89"/>
        <end position="110"/>
    </location>
</feature>
<gene>
    <name evidence="8" type="ORF">ACFSKW_29420</name>
</gene>
<evidence type="ECO:0000313" key="9">
    <source>
        <dbReference type="Proteomes" id="UP001597368"/>
    </source>
</evidence>
<keyword evidence="9" id="KW-1185">Reference proteome</keyword>
<evidence type="ECO:0000313" key="8">
    <source>
        <dbReference type="EMBL" id="MFD1935597.1"/>
    </source>
</evidence>
<name>A0ABW4T113_9ACTN</name>
<proteinExistence type="predicted"/>
<comment type="subcellular location">
    <subcellularLocation>
        <location evidence="1">Cell membrane</location>
        <topology evidence="1">Multi-pass membrane protein</topology>
    </subcellularLocation>
</comment>
<feature type="transmembrane region" description="Helical" evidence="7">
    <location>
        <begin position="122"/>
        <end position="143"/>
    </location>
</feature>
<feature type="region of interest" description="Disordered" evidence="6">
    <location>
        <begin position="146"/>
        <end position="166"/>
    </location>
</feature>
<feature type="transmembrane region" description="Helical" evidence="7">
    <location>
        <begin position="20"/>
        <end position="45"/>
    </location>
</feature>
<comment type="caution">
    <text evidence="8">The sequence shown here is derived from an EMBL/GenBank/DDBJ whole genome shotgun (WGS) entry which is preliminary data.</text>
</comment>
<evidence type="ECO:0000256" key="2">
    <source>
        <dbReference type="ARBA" id="ARBA00022475"/>
    </source>
</evidence>
<evidence type="ECO:0000256" key="6">
    <source>
        <dbReference type="SAM" id="MobiDB-lite"/>
    </source>
</evidence>
<evidence type="ECO:0000256" key="3">
    <source>
        <dbReference type="ARBA" id="ARBA00022692"/>
    </source>
</evidence>
<evidence type="ECO:0000256" key="7">
    <source>
        <dbReference type="SAM" id="Phobius"/>
    </source>
</evidence>
<protein>
    <submittedName>
        <fullName evidence="8">Phosphate-starvation-inducible PsiE family protein</fullName>
    </submittedName>
</protein>
<evidence type="ECO:0000256" key="5">
    <source>
        <dbReference type="ARBA" id="ARBA00023136"/>
    </source>
</evidence>
<dbReference type="RefSeq" id="WP_379575716.1">
    <property type="nucleotide sequence ID" value="NZ_JBHUFV010000045.1"/>
</dbReference>
<keyword evidence="2" id="KW-1003">Cell membrane</keyword>
<organism evidence="8 9">
    <name type="scientific">Nonomuraea mangrovi</name>
    <dbReference type="NCBI Taxonomy" id="2316207"/>
    <lineage>
        <taxon>Bacteria</taxon>
        <taxon>Bacillati</taxon>
        <taxon>Actinomycetota</taxon>
        <taxon>Actinomycetes</taxon>
        <taxon>Streptosporangiales</taxon>
        <taxon>Streptosporangiaceae</taxon>
        <taxon>Nonomuraea</taxon>
    </lineage>
</organism>
<reference evidence="9" key="1">
    <citation type="journal article" date="2019" name="Int. J. Syst. Evol. Microbiol.">
        <title>The Global Catalogue of Microorganisms (GCM) 10K type strain sequencing project: providing services to taxonomists for standard genome sequencing and annotation.</title>
        <authorList>
            <consortium name="The Broad Institute Genomics Platform"/>
            <consortium name="The Broad Institute Genome Sequencing Center for Infectious Disease"/>
            <person name="Wu L."/>
            <person name="Ma J."/>
        </authorList>
    </citation>
    <scope>NUCLEOTIDE SEQUENCE [LARGE SCALE GENOMIC DNA]</scope>
    <source>
        <strain evidence="9">ICMP 6774ER</strain>
    </source>
</reference>
<dbReference type="Pfam" id="PF06146">
    <property type="entry name" value="PsiE"/>
    <property type="match status" value="1"/>
</dbReference>